<evidence type="ECO:0000313" key="1">
    <source>
        <dbReference type="EnsemblMetazoa" id="OVOC4584.1"/>
    </source>
</evidence>
<dbReference type="Proteomes" id="UP000024404">
    <property type="component" value="Unassembled WGS sequence"/>
</dbReference>
<dbReference type="EMBL" id="CMVM020000140">
    <property type="status" value="NOT_ANNOTATED_CDS"/>
    <property type="molecule type" value="Genomic_DNA"/>
</dbReference>
<sequence>MDQLYQKIEYQSSSLLSCDQDSHISGYDSIEENFAGVAQLTADTRQELIVVLPNAFVEWFTPL</sequence>
<evidence type="ECO:0000313" key="2">
    <source>
        <dbReference type="Proteomes" id="UP000024404"/>
    </source>
</evidence>
<reference evidence="1" key="2">
    <citation type="submission" date="2022-06" db="UniProtKB">
        <authorList>
            <consortium name="EnsemblMetazoa"/>
        </authorList>
    </citation>
    <scope>IDENTIFICATION</scope>
</reference>
<reference evidence="2" key="1">
    <citation type="submission" date="2013-10" db="EMBL/GenBank/DDBJ databases">
        <title>Genome sequencing of Onchocerca volvulus.</title>
        <authorList>
            <person name="Cotton J."/>
            <person name="Tsai J."/>
            <person name="Stanley E."/>
            <person name="Tracey A."/>
            <person name="Holroyd N."/>
            <person name="Lustigman S."/>
            <person name="Berriman M."/>
        </authorList>
    </citation>
    <scope>NUCLEOTIDE SEQUENCE</scope>
</reference>
<keyword evidence="2" id="KW-1185">Reference proteome</keyword>
<proteinExistence type="predicted"/>
<protein>
    <submittedName>
        <fullName evidence="1">Uncharacterized protein</fullName>
    </submittedName>
</protein>
<dbReference type="AlphaFoldDB" id="A0A8R1XVL4"/>
<dbReference type="EnsemblMetazoa" id="OVOC4584.1">
    <property type="protein sequence ID" value="OVOC4584.1"/>
    <property type="gene ID" value="WBGene00241393"/>
</dbReference>
<accession>A0A8R1XVL4</accession>
<organism evidence="1 2">
    <name type="scientific">Onchocerca volvulus</name>
    <dbReference type="NCBI Taxonomy" id="6282"/>
    <lineage>
        <taxon>Eukaryota</taxon>
        <taxon>Metazoa</taxon>
        <taxon>Ecdysozoa</taxon>
        <taxon>Nematoda</taxon>
        <taxon>Chromadorea</taxon>
        <taxon>Rhabditida</taxon>
        <taxon>Spirurina</taxon>
        <taxon>Spiruromorpha</taxon>
        <taxon>Filarioidea</taxon>
        <taxon>Onchocercidae</taxon>
        <taxon>Onchocerca</taxon>
    </lineage>
</organism>
<name>A0A8R1XVL4_ONCVO</name>